<evidence type="ECO:0000313" key="2">
    <source>
        <dbReference type="EMBL" id="RMC15253.1"/>
    </source>
</evidence>
<comment type="caution">
    <text evidence="2">The sequence shown here is derived from an EMBL/GenBank/DDBJ whole genome shotgun (WGS) entry which is preliminary data.</text>
</comment>
<feature type="compositionally biased region" description="Basic and acidic residues" evidence="1">
    <location>
        <begin position="52"/>
        <end position="119"/>
    </location>
</feature>
<reference evidence="2 3" key="1">
    <citation type="submission" date="2018-07" db="EMBL/GenBank/DDBJ databases">
        <title>A high quality draft genome assembly of the barn swallow (H. rustica rustica).</title>
        <authorList>
            <person name="Formenti G."/>
            <person name="Chiara M."/>
            <person name="Poveda L."/>
            <person name="Francoijs K.-J."/>
            <person name="Bonisoli-Alquati A."/>
            <person name="Canova L."/>
            <person name="Gianfranceschi L."/>
            <person name="Horner D.S."/>
            <person name="Saino N."/>
        </authorList>
    </citation>
    <scope>NUCLEOTIDE SEQUENCE [LARGE SCALE GENOMIC DNA]</scope>
    <source>
        <strain evidence="2">Chelidonia</strain>
        <tissue evidence="2">Blood</tissue>
    </source>
</reference>
<keyword evidence="3" id="KW-1185">Reference proteome</keyword>
<evidence type="ECO:0000313" key="3">
    <source>
        <dbReference type="Proteomes" id="UP000269221"/>
    </source>
</evidence>
<dbReference type="EMBL" id="QRBI01000104">
    <property type="protein sequence ID" value="RMC15253.1"/>
    <property type="molecule type" value="Genomic_DNA"/>
</dbReference>
<feature type="region of interest" description="Disordered" evidence="1">
    <location>
        <begin position="52"/>
        <end position="128"/>
    </location>
</feature>
<sequence>MTSENKVYGFDALGKLSWNRDWTKPENKVINKYMASQNCDALEMLSGLLALEKGEERRGEERRGEERRGRGEERRGEERRGEERRGEERRGEERRGEERERRGERRGEERRGEERRGEENLVQFLKIT</sequence>
<protein>
    <submittedName>
        <fullName evidence="2">Uncharacterized protein</fullName>
    </submittedName>
</protein>
<evidence type="ECO:0000256" key="1">
    <source>
        <dbReference type="SAM" id="MobiDB-lite"/>
    </source>
</evidence>
<name>A0A3M0KQ73_HIRRU</name>
<organism evidence="2 3">
    <name type="scientific">Hirundo rustica rustica</name>
    <dbReference type="NCBI Taxonomy" id="333673"/>
    <lineage>
        <taxon>Eukaryota</taxon>
        <taxon>Metazoa</taxon>
        <taxon>Chordata</taxon>
        <taxon>Craniata</taxon>
        <taxon>Vertebrata</taxon>
        <taxon>Euteleostomi</taxon>
        <taxon>Archelosauria</taxon>
        <taxon>Archosauria</taxon>
        <taxon>Dinosauria</taxon>
        <taxon>Saurischia</taxon>
        <taxon>Theropoda</taxon>
        <taxon>Coelurosauria</taxon>
        <taxon>Aves</taxon>
        <taxon>Neognathae</taxon>
        <taxon>Neoaves</taxon>
        <taxon>Telluraves</taxon>
        <taxon>Australaves</taxon>
        <taxon>Passeriformes</taxon>
        <taxon>Sylvioidea</taxon>
        <taxon>Hirundinidae</taxon>
        <taxon>Hirundo</taxon>
    </lineage>
</organism>
<dbReference type="AlphaFoldDB" id="A0A3M0KQ73"/>
<accession>A0A3M0KQ73</accession>
<dbReference type="Proteomes" id="UP000269221">
    <property type="component" value="Unassembled WGS sequence"/>
</dbReference>
<gene>
    <name evidence="2" type="ORF">DUI87_07441</name>
</gene>
<proteinExistence type="predicted"/>